<dbReference type="RefSeq" id="XP_041689960.1">
    <property type="nucleotide sequence ID" value="XM_041824484.1"/>
</dbReference>
<evidence type="ECO:0000256" key="2">
    <source>
        <dbReference type="SAM" id="MobiDB-lite"/>
    </source>
</evidence>
<dbReference type="Proteomes" id="UP000184255">
    <property type="component" value="Unassembled WGS sequence"/>
</dbReference>
<comment type="caution">
    <text evidence="3">The sequence shown here is derived from an EMBL/GenBank/DDBJ whole genome shotgun (WGS) entry which is preliminary data.</text>
</comment>
<name>A0A1L7U7A8_FUSMA</name>
<organism evidence="3 4">
    <name type="scientific">Fusarium mangiferae</name>
    <name type="common">Mango malformation disease fungus</name>
    <dbReference type="NCBI Taxonomy" id="192010"/>
    <lineage>
        <taxon>Eukaryota</taxon>
        <taxon>Fungi</taxon>
        <taxon>Dikarya</taxon>
        <taxon>Ascomycota</taxon>
        <taxon>Pezizomycotina</taxon>
        <taxon>Sordariomycetes</taxon>
        <taxon>Hypocreomycetidae</taxon>
        <taxon>Hypocreales</taxon>
        <taxon>Nectriaceae</taxon>
        <taxon>Fusarium</taxon>
        <taxon>Fusarium fujikuroi species complex</taxon>
    </lineage>
</organism>
<evidence type="ECO:0000256" key="1">
    <source>
        <dbReference type="SAM" id="Coils"/>
    </source>
</evidence>
<keyword evidence="4" id="KW-1185">Reference proteome</keyword>
<accession>A0A1L7U7A8</accession>
<feature type="compositionally biased region" description="Basic residues" evidence="2">
    <location>
        <begin position="9"/>
        <end position="21"/>
    </location>
</feature>
<dbReference type="EMBL" id="FCQH01000018">
    <property type="protein sequence ID" value="CVL06620.1"/>
    <property type="molecule type" value="Genomic_DNA"/>
</dbReference>
<reference evidence="4" key="1">
    <citation type="journal article" date="2016" name="Genome Biol. Evol.">
        <title>Comparative 'omics' of the Fusarium fujikuroi species complex highlights differences in genetic potential and metabolite synthesis.</title>
        <authorList>
            <person name="Niehaus E.-M."/>
            <person name="Muensterkoetter M."/>
            <person name="Proctor R.H."/>
            <person name="Brown D.W."/>
            <person name="Sharon A."/>
            <person name="Idan Y."/>
            <person name="Oren-Young L."/>
            <person name="Sieber C.M."/>
            <person name="Novak O."/>
            <person name="Pencik A."/>
            <person name="Tarkowska D."/>
            <person name="Hromadova K."/>
            <person name="Freeman S."/>
            <person name="Maymon M."/>
            <person name="Elazar M."/>
            <person name="Youssef S.A."/>
            <person name="El-Shabrawy E.S.M."/>
            <person name="Shalaby A.B.A."/>
            <person name="Houterman P."/>
            <person name="Brock N.L."/>
            <person name="Burkhardt I."/>
            <person name="Tsavkelova E.A."/>
            <person name="Dickschat J.S."/>
            <person name="Galuszka P."/>
            <person name="Gueldener U."/>
            <person name="Tudzynski B."/>
        </authorList>
    </citation>
    <scope>NUCLEOTIDE SEQUENCE [LARGE SCALE GENOMIC DNA]</scope>
    <source>
        <strain evidence="4">MRC7560</strain>
    </source>
</reference>
<feature type="compositionally biased region" description="Basic and acidic residues" evidence="2">
    <location>
        <begin position="173"/>
        <end position="192"/>
    </location>
</feature>
<feature type="coiled-coil region" evidence="1">
    <location>
        <begin position="55"/>
        <end position="103"/>
    </location>
</feature>
<sequence>MSSNELPQRPKRKHSLRRWKKRELSPDSSKQAETLLDAATKSRDNGLLQSSFDFFEAKQNQKQEAKSNSAALANKIQDLEAQLQQAKVRLEESQAEERRVQAQISDLHFMLEYGDWYAFLPTAMRPHESTIEQDDADNKIRPLLLSAYHDRTTQARVAGMAQAEAENRQYTGSKDEPKKVFAQESKDIQPSA</sequence>
<dbReference type="VEuPathDB" id="FungiDB:FMAN_11776"/>
<keyword evidence="1" id="KW-0175">Coiled coil</keyword>
<protein>
    <submittedName>
        <fullName evidence="3">Uncharacterized protein</fullName>
    </submittedName>
</protein>
<dbReference type="AlphaFoldDB" id="A0A1L7U7A8"/>
<proteinExistence type="predicted"/>
<gene>
    <name evidence="3" type="ORF">FMAN_11776</name>
</gene>
<feature type="region of interest" description="Disordered" evidence="2">
    <location>
        <begin position="1"/>
        <end position="32"/>
    </location>
</feature>
<feature type="region of interest" description="Disordered" evidence="2">
    <location>
        <begin position="158"/>
        <end position="192"/>
    </location>
</feature>
<dbReference type="GeneID" id="65091026"/>
<evidence type="ECO:0000313" key="4">
    <source>
        <dbReference type="Proteomes" id="UP000184255"/>
    </source>
</evidence>
<evidence type="ECO:0000313" key="3">
    <source>
        <dbReference type="EMBL" id="CVL06620.1"/>
    </source>
</evidence>